<dbReference type="AlphaFoldDB" id="A0A8S1XQD7"/>
<dbReference type="EMBL" id="CAJJDO010000134">
    <property type="protein sequence ID" value="CAD8203696.1"/>
    <property type="molecule type" value="Genomic_DNA"/>
</dbReference>
<reference evidence="1" key="1">
    <citation type="submission" date="2021-01" db="EMBL/GenBank/DDBJ databases">
        <authorList>
            <consortium name="Genoscope - CEA"/>
            <person name="William W."/>
        </authorList>
    </citation>
    <scope>NUCLEOTIDE SEQUENCE</scope>
</reference>
<sequence>MNLDSLPKGGVNKGMVLPLIFQCPQDCICQSSLPKIWYHKKCGQPSFISEYGDIFCCNHLEDCSGYFIQNAYFQCRKAKKSNTWYQHNQFSKLLMALSQAISVAENTLEANNVHHFTKNLLKSLHQRWHN</sequence>
<gene>
    <name evidence="1" type="ORF">PPENT_87.1.T1340128</name>
</gene>
<organism evidence="1 2">
    <name type="scientific">Paramecium pentaurelia</name>
    <dbReference type="NCBI Taxonomy" id="43138"/>
    <lineage>
        <taxon>Eukaryota</taxon>
        <taxon>Sar</taxon>
        <taxon>Alveolata</taxon>
        <taxon>Ciliophora</taxon>
        <taxon>Intramacronucleata</taxon>
        <taxon>Oligohymenophorea</taxon>
        <taxon>Peniculida</taxon>
        <taxon>Parameciidae</taxon>
        <taxon>Paramecium</taxon>
    </lineage>
</organism>
<comment type="caution">
    <text evidence="1">The sequence shown here is derived from an EMBL/GenBank/DDBJ whole genome shotgun (WGS) entry which is preliminary data.</text>
</comment>
<evidence type="ECO:0000313" key="2">
    <source>
        <dbReference type="Proteomes" id="UP000689195"/>
    </source>
</evidence>
<name>A0A8S1XQD7_9CILI</name>
<dbReference type="OrthoDB" id="306581at2759"/>
<evidence type="ECO:0000313" key="1">
    <source>
        <dbReference type="EMBL" id="CAD8203696.1"/>
    </source>
</evidence>
<protein>
    <submittedName>
        <fullName evidence="1">Uncharacterized protein</fullName>
    </submittedName>
</protein>
<keyword evidence="2" id="KW-1185">Reference proteome</keyword>
<proteinExistence type="predicted"/>
<accession>A0A8S1XQD7</accession>
<dbReference type="Proteomes" id="UP000689195">
    <property type="component" value="Unassembled WGS sequence"/>
</dbReference>